<evidence type="ECO:0008006" key="4">
    <source>
        <dbReference type="Google" id="ProtNLM"/>
    </source>
</evidence>
<reference evidence="2 3" key="1">
    <citation type="submission" date="2017-08" db="EMBL/GenBank/DDBJ databases">
        <title>The strain WRN001 was isolated from Binhai saline alkaline soil, Tianjin, China.</title>
        <authorList>
            <person name="Liu D."/>
            <person name="Zhang G."/>
        </authorList>
    </citation>
    <scope>NUCLEOTIDE SEQUENCE [LARGE SCALE GENOMIC DNA]</scope>
    <source>
        <strain evidence="2 3">WN019</strain>
    </source>
</reference>
<sequence>MTMDMEEFEAAGNGEERLSTSEAVVKFLLENRDRAWQRREIADEINRDPNTVGTNLSRLKDRGLVRHRKNHWAITDDHHRLVEATQFSKVFSTLNESVGSIIESEEEAKAWSDAQPDRPHPSLGDGEEDTQTVESEGDNDDDQ</sequence>
<evidence type="ECO:0000313" key="2">
    <source>
        <dbReference type="EMBL" id="PAU77016.1"/>
    </source>
</evidence>
<dbReference type="EMBL" id="NSKC01000022">
    <property type="protein sequence ID" value="PAU77016.1"/>
    <property type="molecule type" value="Genomic_DNA"/>
</dbReference>
<feature type="compositionally biased region" description="Acidic residues" evidence="1">
    <location>
        <begin position="125"/>
        <end position="143"/>
    </location>
</feature>
<dbReference type="InterPro" id="IPR036390">
    <property type="entry name" value="WH_DNA-bd_sf"/>
</dbReference>
<evidence type="ECO:0000313" key="3">
    <source>
        <dbReference type="Proteomes" id="UP000218083"/>
    </source>
</evidence>
<gene>
    <name evidence="2" type="ORF">CK500_16585</name>
</gene>
<protein>
    <recommendedName>
        <fullName evidence="4">MarR family transcriptional regulator</fullName>
    </recommendedName>
</protein>
<comment type="caution">
    <text evidence="2">The sequence shown here is derived from an EMBL/GenBank/DDBJ whole genome shotgun (WGS) entry which is preliminary data.</text>
</comment>
<proteinExistence type="predicted"/>
<keyword evidence="3" id="KW-1185">Reference proteome</keyword>
<dbReference type="SUPFAM" id="SSF46785">
    <property type="entry name" value="Winged helix' DNA-binding domain"/>
    <property type="match status" value="1"/>
</dbReference>
<feature type="compositionally biased region" description="Basic and acidic residues" evidence="1">
    <location>
        <begin position="107"/>
        <end position="120"/>
    </location>
</feature>
<organism evidence="2 3">
    <name type="scientific">Halorubrum salipaludis</name>
    <dbReference type="NCBI Taxonomy" id="2032630"/>
    <lineage>
        <taxon>Archaea</taxon>
        <taxon>Methanobacteriati</taxon>
        <taxon>Methanobacteriota</taxon>
        <taxon>Stenosarchaea group</taxon>
        <taxon>Halobacteria</taxon>
        <taxon>Halobacteriales</taxon>
        <taxon>Haloferacaceae</taxon>
        <taxon>Halorubrum</taxon>
    </lineage>
</organism>
<dbReference type="Proteomes" id="UP000218083">
    <property type="component" value="Unassembled WGS sequence"/>
</dbReference>
<name>A0A2A2EV54_9EURY</name>
<accession>A0A2A2EV54</accession>
<feature type="region of interest" description="Disordered" evidence="1">
    <location>
        <begin position="104"/>
        <end position="143"/>
    </location>
</feature>
<evidence type="ECO:0000256" key="1">
    <source>
        <dbReference type="SAM" id="MobiDB-lite"/>
    </source>
</evidence>
<dbReference type="AlphaFoldDB" id="A0A2A2EV54"/>